<dbReference type="Proteomes" id="UP000008810">
    <property type="component" value="Chromosome 5"/>
</dbReference>
<reference evidence="1" key="2">
    <citation type="submission" date="2017-06" db="EMBL/GenBank/DDBJ databases">
        <title>WGS assembly of Brachypodium distachyon.</title>
        <authorList>
            <consortium name="The International Brachypodium Initiative"/>
            <person name="Lucas S."/>
            <person name="Harmon-Smith M."/>
            <person name="Lail K."/>
            <person name="Tice H."/>
            <person name="Grimwood J."/>
            <person name="Bruce D."/>
            <person name="Barry K."/>
            <person name="Shu S."/>
            <person name="Lindquist E."/>
            <person name="Wang M."/>
            <person name="Pitluck S."/>
            <person name="Vogel J.P."/>
            <person name="Garvin D.F."/>
            <person name="Mockler T.C."/>
            <person name="Schmutz J."/>
            <person name="Rokhsar D."/>
            <person name="Bevan M.W."/>
        </authorList>
    </citation>
    <scope>NUCLEOTIDE SEQUENCE</scope>
    <source>
        <strain evidence="1">Bd21</strain>
    </source>
</reference>
<protein>
    <submittedName>
        <fullName evidence="1 2">Uncharacterized protein</fullName>
    </submittedName>
</protein>
<evidence type="ECO:0000313" key="3">
    <source>
        <dbReference type="Proteomes" id="UP000008810"/>
    </source>
</evidence>
<accession>A0A0Q3E3C0</accession>
<sequence length="87" mass="9509">MQDTQKSLTTRRISARWLETETGMAVAGCVMVGRQGDGAWGQPIVNEVPLYDTVCSLSTDTHLSTITDADPHMFPAPWFQIRATVAA</sequence>
<evidence type="ECO:0000313" key="2">
    <source>
        <dbReference type="EnsemblPlants" id="KQJ82303"/>
    </source>
</evidence>
<dbReference type="InParanoid" id="A0A0Q3E3C0"/>
<dbReference type="EnsemblPlants" id="KQJ82303">
    <property type="protein sequence ID" value="KQJ82303"/>
    <property type="gene ID" value="BRADI_5g08273v3"/>
</dbReference>
<reference evidence="1 2" key="1">
    <citation type="journal article" date="2010" name="Nature">
        <title>Genome sequencing and analysis of the model grass Brachypodium distachyon.</title>
        <authorList>
            <consortium name="International Brachypodium Initiative"/>
        </authorList>
    </citation>
    <scope>NUCLEOTIDE SEQUENCE [LARGE SCALE GENOMIC DNA]</scope>
    <source>
        <strain evidence="1 2">Bd21</strain>
    </source>
</reference>
<evidence type="ECO:0000313" key="1">
    <source>
        <dbReference type="EMBL" id="KQJ82303.2"/>
    </source>
</evidence>
<name>A0A0Q3E3C0_BRADI</name>
<reference evidence="2" key="3">
    <citation type="submission" date="2018-08" db="UniProtKB">
        <authorList>
            <consortium name="EnsemblPlants"/>
        </authorList>
    </citation>
    <scope>IDENTIFICATION</scope>
    <source>
        <strain evidence="2">cv. Bd21</strain>
    </source>
</reference>
<organism evidence="1">
    <name type="scientific">Brachypodium distachyon</name>
    <name type="common">Purple false brome</name>
    <name type="synonym">Trachynia distachya</name>
    <dbReference type="NCBI Taxonomy" id="15368"/>
    <lineage>
        <taxon>Eukaryota</taxon>
        <taxon>Viridiplantae</taxon>
        <taxon>Streptophyta</taxon>
        <taxon>Embryophyta</taxon>
        <taxon>Tracheophyta</taxon>
        <taxon>Spermatophyta</taxon>
        <taxon>Magnoliopsida</taxon>
        <taxon>Liliopsida</taxon>
        <taxon>Poales</taxon>
        <taxon>Poaceae</taxon>
        <taxon>BOP clade</taxon>
        <taxon>Pooideae</taxon>
        <taxon>Stipodae</taxon>
        <taxon>Brachypodieae</taxon>
        <taxon>Brachypodium</taxon>
    </lineage>
</organism>
<keyword evidence="3" id="KW-1185">Reference proteome</keyword>
<gene>
    <name evidence="1" type="ORF">BRADI_5g08273v3</name>
</gene>
<proteinExistence type="predicted"/>
<dbReference type="AlphaFoldDB" id="A0A0Q3E3C0"/>
<dbReference type="EMBL" id="CM000884">
    <property type="protein sequence ID" value="KQJ82303.2"/>
    <property type="molecule type" value="Genomic_DNA"/>
</dbReference>
<dbReference type="Gramene" id="KQJ82303">
    <property type="protein sequence ID" value="KQJ82303"/>
    <property type="gene ID" value="BRADI_5g08273v3"/>
</dbReference>